<protein>
    <recommendedName>
        <fullName evidence="3">Outer membrane protein beta-barrel domain-containing protein</fullName>
    </recommendedName>
</protein>
<name>A0A7V0Z4M8_UNCW3</name>
<reference evidence="2" key="1">
    <citation type="journal article" date="2020" name="mSystems">
        <title>Genome- and Community-Level Interaction Insights into Carbon Utilization and Element Cycling Functions of Hydrothermarchaeota in Hydrothermal Sediment.</title>
        <authorList>
            <person name="Zhou Z."/>
            <person name="Liu Y."/>
            <person name="Xu W."/>
            <person name="Pan J."/>
            <person name="Luo Z.H."/>
            <person name="Li M."/>
        </authorList>
    </citation>
    <scope>NUCLEOTIDE SEQUENCE [LARGE SCALE GENOMIC DNA]</scope>
    <source>
        <strain evidence="2">SpSt-258</strain>
    </source>
</reference>
<evidence type="ECO:0000313" key="2">
    <source>
        <dbReference type="EMBL" id="HDY58540.1"/>
    </source>
</evidence>
<comment type="caution">
    <text evidence="2">The sequence shown here is derived from an EMBL/GenBank/DDBJ whole genome shotgun (WGS) entry which is preliminary data.</text>
</comment>
<evidence type="ECO:0000256" key="1">
    <source>
        <dbReference type="SAM" id="SignalP"/>
    </source>
</evidence>
<dbReference type="AlphaFoldDB" id="A0A7V0Z4M8"/>
<keyword evidence="1" id="KW-0732">Signal</keyword>
<gene>
    <name evidence="2" type="ORF">ENP86_03190</name>
</gene>
<sequence>MKRLLNKIMILGTVMVCTASGARPFGTDDAGTVSPAGYELELGYDLWSEIGSLGLGFKHGLTEKMDIGIGFGFNLTSEPKNSFTPSELCLKYALLPDFLATSFTAEIGGSSYALNGILTRCFGPVEFDANLGYVTGDSSIIYASAIIYSIGDFAIGGEVLGDKEAQSFLVGGRWTIKEGLMVDAGFTGDFDFEEKVATFGIHCEF</sequence>
<proteinExistence type="predicted"/>
<feature type="chain" id="PRO_5030727843" description="Outer membrane protein beta-barrel domain-containing protein" evidence="1">
    <location>
        <begin position="20"/>
        <end position="205"/>
    </location>
</feature>
<organism evidence="2">
    <name type="scientific">candidate division WOR-3 bacterium</name>
    <dbReference type="NCBI Taxonomy" id="2052148"/>
    <lineage>
        <taxon>Bacteria</taxon>
        <taxon>Bacteria division WOR-3</taxon>
    </lineage>
</organism>
<evidence type="ECO:0008006" key="3">
    <source>
        <dbReference type="Google" id="ProtNLM"/>
    </source>
</evidence>
<feature type="signal peptide" evidence="1">
    <location>
        <begin position="1"/>
        <end position="19"/>
    </location>
</feature>
<accession>A0A7V0Z4M8</accession>
<dbReference type="EMBL" id="DSKY01000009">
    <property type="protein sequence ID" value="HDY58540.1"/>
    <property type="molecule type" value="Genomic_DNA"/>
</dbReference>